<dbReference type="Proteomes" id="UP000192796">
    <property type="component" value="Unassembled WGS sequence"/>
</dbReference>
<proteinExistence type="predicted"/>
<dbReference type="OrthoDB" id="677485at2"/>
<dbReference type="GO" id="GO:0008270">
    <property type="term" value="F:zinc ion binding"/>
    <property type="evidence" value="ECO:0007669"/>
    <property type="project" value="UniProtKB-KW"/>
</dbReference>
<comment type="caution">
    <text evidence="3">The sequence shown here is derived from an EMBL/GenBank/DDBJ whole genome shotgun (WGS) entry which is preliminary data.</text>
</comment>
<evidence type="ECO:0000256" key="1">
    <source>
        <dbReference type="PROSITE-ProRule" id="PRU00325"/>
    </source>
</evidence>
<accession>A0A1V9G486</accession>
<evidence type="ECO:0000259" key="2">
    <source>
        <dbReference type="PROSITE" id="PS50966"/>
    </source>
</evidence>
<dbReference type="PROSITE" id="PS50966">
    <property type="entry name" value="ZF_SWIM"/>
    <property type="match status" value="1"/>
</dbReference>
<dbReference type="EMBL" id="LVYD01000024">
    <property type="protein sequence ID" value="OQP65451.1"/>
    <property type="molecule type" value="Genomic_DNA"/>
</dbReference>
<keyword evidence="1" id="KW-0862">Zinc</keyword>
<sequence>MQVPTIYVPKEMALPDLDQWQFRFNVQSETSNRLYTISQHKTKKHWGCSCPGWRIHRTCKHLQALNIPGHEKPYEVNLIKQ</sequence>
<keyword evidence="1" id="KW-0863">Zinc-finger</keyword>
<gene>
    <name evidence="3" type="ORF">A3860_17455</name>
</gene>
<dbReference type="STRING" id="1703345.A3860_17455"/>
<keyword evidence="1" id="KW-0479">Metal-binding</keyword>
<evidence type="ECO:0000313" key="3">
    <source>
        <dbReference type="EMBL" id="OQP65451.1"/>
    </source>
</evidence>
<dbReference type="InterPro" id="IPR007527">
    <property type="entry name" value="Znf_SWIM"/>
</dbReference>
<name>A0A1V9G486_9BACT</name>
<reference evidence="3 4" key="1">
    <citation type="submission" date="2016-03" db="EMBL/GenBank/DDBJ databases">
        <title>Niastella vici sp. nov., isolated from farmland soil.</title>
        <authorList>
            <person name="Chen L."/>
            <person name="Wang D."/>
            <person name="Yang S."/>
            <person name="Wang G."/>
        </authorList>
    </citation>
    <scope>NUCLEOTIDE SEQUENCE [LARGE SCALE GENOMIC DNA]</scope>
    <source>
        <strain evidence="3 4">DJ57</strain>
    </source>
</reference>
<dbReference type="AlphaFoldDB" id="A0A1V9G486"/>
<protein>
    <recommendedName>
        <fullName evidence="2">SWIM-type domain-containing protein</fullName>
    </recommendedName>
</protein>
<keyword evidence="4" id="KW-1185">Reference proteome</keyword>
<organism evidence="3 4">
    <name type="scientific">Niastella vici</name>
    <dbReference type="NCBI Taxonomy" id="1703345"/>
    <lineage>
        <taxon>Bacteria</taxon>
        <taxon>Pseudomonadati</taxon>
        <taxon>Bacteroidota</taxon>
        <taxon>Chitinophagia</taxon>
        <taxon>Chitinophagales</taxon>
        <taxon>Chitinophagaceae</taxon>
        <taxon>Niastella</taxon>
    </lineage>
</organism>
<evidence type="ECO:0000313" key="4">
    <source>
        <dbReference type="Proteomes" id="UP000192796"/>
    </source>
</evidence>
<feature type="domain" description="SWIM-type" evidence="2">
    <location>
        <begin position="35"/>
        <end position="70"/>
    </location>
</feature>